<sequence>MKGILVTLFLLRIFTPCVGLTKEAMEELQEIPEYAEYLNKMGYPKKNVSLPRVSAPSPNFATFPFENLPSLCNETPRDIYGHVFCWGLICLYIMLIASLIIYQLRSIFWLKTYKNNVQHPDNSNIEVKPTNQPPIPRMLPV</sequence>
<gene>
    <name evidence="1" type="ORF">MENTE1834_LOCUS39957</name>
</gene>
<organism evidence="1 2">
    <name type="scientific">Meloidogyne enterolobii</name>
    <name type="common">Root-knot nematode worm</name>
    <name type="synonym">Meloidogyne mayaguensis</name>
    <dbReference type="NCBI Taxonomy" id="390850"/>
    <lineage>
        <taxon>Eukaryota</taxon>
        <taxon>Metazoa</taxon>
        <taxon>Ecdysozoa</taxon>
        <taxon>Nematoda</taxon>
        <taxon>Chromadorea</taxon>
        <taxon>Rhabditida</taxon>
        <taxon>Tylenchina</taxon>
        <taxon>Tylenchomorpha</taxon>
        <taxon>Tylenchoidea</taxon>
        <taxon>Meloidogynidae</taxon>
        <taxon>Meloidogyninae</taxon>
        <taxon>Meloidogyne</taxon>
    </lineage>
</organism>
<dbReference type="Proteomes" id="UP001497535">
    <property type="component" value="Unassembled WGS sequence"/>
</dbReference>
<accession>A0ACB1ANF0</accession>
<name>A0ACB1ANF0_MELEN</name>
<evidence type="ECO:0000313" key="2">
    <source>
        <dbReference type="Proteomes" id="UP001497535"/>
    </source>
</evidence>
<comment type="caution">
    <text evidence="1">The sequence shown here is derived from an EMBL/GenBank/DDBJ whole genome shotgun (WGS) entry which is preliminary data.</text>
</comment>
<dbReference type="EMBL" id="CAVMJV010000092">
    <property type="protein sequence ID" value="CAK5092077.1"/>
    <property type="molecule type" value="Genomic_DNA"/>
</dbReference>
<evidence type="ECO:0000313" key="1">
    <source>
        <dbReference type="EMBL" id="CAK5092077.1"/>
    </source>
</evidence>
<protein>
    <submittedName>
        <fullName evidence="1">Uncharacterized protein</fullName>
    </submittedName>
</protein>
<reference evidence="1" key="1">
    <citation type="submission" date="2023-11" db="EMBL/GenBank/DDBJ databases">
        <authorList>
            <person name="Poullet M."/>
        </authorList>
    </citation>
    <scope>NUCLEOTIDE SEQUENCE</scope>
    <source>
        <strain evidence="1">E1834</strain>
    </source>
</reference>
<proteinExistence type="predicted"/>
<keyword evidence="2" id="KW-1185">Reference proteome</keyword>